<dbReference type="Proteomes" id="UP000196102">
    <property type="component" value="Unassembled WGS sequence"/>
</dbReference>
<dbReference type="SUPFAM" id="SSF54427">
    <property type="entry name" value="NTF2-like"/>
    <property type="match status" value="1"/>
</dbReference>
<proteinExistence type="predicted"/>
<dbReference type="AlphaFoldDB" id="A0A1Z8ARD0"/>
<feature type="domain" description="SnoaL-like" evidence="1">
    <location>
        <begin position="23"/>
        <end position="115"/>
    </location>
</feature>
<sequence length="124" mass="14624">MAVSAKKIVKDFLDSDVFVNSQHFDKYMHKDLKVNWHASSGYRQFDYDDYFRLCQSTSASYESMRTEISHIFNDKKQVAARFTVYVRTNENPREEVPVGYFVSIFKIEDEKIIEVHQSSHPSQD</sequence>
<dbReference type="Gene3D" id="3.10.450.50">
    <property type="match status" value="1"/>
</dbReference>
<reference evidence="3" key="1">
    <citation type="journal article" date="2017" name="Proc. Natl. Acad. Sci. U.S.A.">
        <title>Simulation of Deepwater Horizon oil plume reveals substrate specialization within a complex community of hydrocarbon-degraders.</title>
        <authorList>
            <person name="Hu P."/>
            <person name="Dubinsky E.A."/>
            <person name="Probst A.J."/>
            <person name="Wang J."/>
            <person name="Sieber C.M.K."/>
            <person name="Tom L.M."/>
            <person name="Gardinali P."/>
            <person name="Banfield J.F."/>
            <person name="Atlas R.M."/>
            <person name="Andersen G.L."/>
        </authorList>
    </citation>
    <scope>NUCLEOTIDE SEQUENCE [LARGE SCALE GENOMIC DNA]</scope>
</reference>
<organism evidence="2 3">
    <name type="scientific">Nonlabens dokdonensis</name>
    <dbReference type="NCBI Taxonomy" id="328515"/>
    <lineage>
        <taxon>Bacteria</taxon>
        <taxon>Pseudomonadati</taxon>
        <taxon>Bacteroidota</taxon>
        <taxon>Flavobacteriia</taxon>
        <taxon>Flavobacteriales</taxon>
        <taxon>Flavobacteriaceae</taxon>
        <taxon>Nonlabens</taxon>
    </lineage>
</organism>
<dbReference type="InterPro" id="IPR037401">
    <property type="entry name" value="SnoaL-like"/>
</dbReference>
<accession>A0A1Z8ARD0</accession>
<gene>
    <name evidence="2" type="ORF">A9Q93_09865</name>
</gene>
<comment type="caution">
    <text evidence="2">The sequence shown here is derived from an EMBL/GenBank/DDBJ whole genome shotgun (WGS) entry which is preliminary data.</text>
</comment>
<protein>
    <recommendedName>
        <fullName evidence="1">SnoaL-like domain-containing protein</fullName>
    </recommendedName>
</protein>
<dbReference type="InterPro" id="IPR032710">
    <property type="entry name" value="NTF2-like_dom_sf"/>
</dbReference>
<dbReference type="EMBL" id="MAAX01000154">
    <property type="protein sequence ID" value="OUS12899.1"/>
    <property type="molecule type" value="Genomic_DNA"/>
</dbReference>
<evidence type="ECO:0000313" key="3">
    <source>
        <dbReference type="Proteomes" id="UP000196102"/>
    </source>
</evidence>
<evidence type="ECO:0000259" key="1">
    <source>
        <dbReference type="Pfam" id="PF12680"/>
    </source>
</evidence>
<dbReference type="RefSeq" id="WP_303687262.1">
    <property type="nucleotide sequence ID" value="NZ_CAJXYO010000009.1"/>
</dbReference>
<name>A0A1Z8ARD0_9FLAO</name>
<dbReference type="Pfam" id="PF12680">
    <property type="entry name" value="SnoaL_2"/>
    <property type="match status" value="1"/>
</dbReference>
<evidence type="ECO:0000313" key="2">
    <source>
        <dbReference type="EMBL" id="OUS12899.1"/>
    </source>
</evidence>